<reference evidence="1 2" key="1">
    <citation type="journal article" date="2007" name="Nature">
        <title>Evolution of genes and genomes on the Drosophila phylogeny.</title>
        <authorList>
            <consortium name="Drosophila 12 Genomes Consortium"/>
            <person name="Clark A.G."/>
            <person name="Eisen M.B."/>
            <person name="Smith D.R."/>
            <person name="Bergman C.M."/>
            <person name="Oliver B."/>
            <person name="Markow T.A."/>
            <person name="Kaufman T.C."/>
            <person name="Kellis M."/>
            <person name="Gelbart W."/>
            <person name="Iyer V.N."/>
            <person name="Pollard D.A."/>
            <person name="Sackton T.B."/>
            <person name="Larracuente A.M."/>
            <person name="Singh N.D."/>
            <person name="Abad J.P."/>
            <person name="Abt D.N."/>
            <person name="Adryan B."/>
            <person name="Aguade M."/>
            <person name="Akashi H."/>
            <person name="Anderson W.W."/>
            <person name="Aquadro C.F."/>
            <person name="Ardell D.H."/>
            <person name="Arguello R."/>
            <person name="Artieri C.G."/>
            <person name="Barbash D.A."/>
            <person name="Barker D."/>
            <person name="Barsanti P."/>
            <person name="Batterham P."/>
            <person name="Batzoglou S."/>
            <person name="Begun D."/>
            <person name="Bhutkar A."/>
            <person name="Blanco E."/>
            <person name="Bosak S.A."/>
            <person name="Bradley R.K."/>
            <person name="Brand A.D."/>
            <person name="Brent M.R."/>
            <person name="Brooks A.N."/>
            <person name="Brown R.H."/>
            <person name="Butlin R.K."/>
            <person name="Caggese C."/>
            <person name="Calvi B.R."/>
            <person name="Bernardo de Carvalho A."/>
            <person name="Caspi A."/>
            <person name="Castrezana S."/>
            <person name="Celniker S.E."/>
            <person name="Chang J.L."/>
            <person name="Chapple C."/>
            <person name="Chatterji S."/>
            <person name="Chinwalla A."/>
            <person name="Civetta A."/>
            <person name="Clifton S.W."/>
            <person name="Comeron J.M."/>
            <person name="Costello J.C."/>
            <person name="Coyne J.A."/>
            <person name="Daub J."/>
            <person name="David R.G."/>
            <person name="Delcher A.L."/>
            <person name="Delehaunty K."/>
            <person name="Do C.B."/>
            <person name="Ebling H."/>
            <person name="Edwards K."/>
            <person name="Eickbush T."/>
            <person name="Evans J.D."/>
            <person name="Filipski A."/>
            <person name="Findeiss S."/>
            <person name="Freyhult E."/>
            <person name="Fulton L."/>
            <person name="Fulton R."/>
            <person name="Garcia A.C."/>
            <person name="Gardiner A."/>
            <person name="Garfield D.A."/>
            <person name="Garvin B.E."/>
            <person name="Gibson G."/>
            <person name="Gilbert D."/>
            <person name="Gnerre S."/>
            <person name="Godfrey J."/>
            <person name="Good R."/>
            <person name="Gotea V."/>
            <person name="Gravely B."/>
            <person name="Greenberg A.J."/>
            <person name="Griffiths-Jones S."/>
            <person name="Gross S."/>
            <person name="Guigo R."/>
            <person name="Gustafson E.A."/>
            <person name="Haerty W."/>
            <person name="Hahn M.W."/>
            <person name="Halligan D.L."/>
            <person name="Halpern A.L."/>
            <person name="Halter G.M."/>
            <person name="Han M.V."/>
            <person name="Heger A."/>
            <person name="Hillier L."/>
            <person name="Hinrichs A.S."/>
            <person name="Holmes I."/>
            <person name="Hoskins R.A."/>
            <person name="Hubisz M.J."/>
            <person name="Hultmark D."/>
            <person name="Huntley M.A."/>
            <person name="Jaffe D.B."/>
            <person name="Jagadeeshan S."/>
            <person name="Jeck W.R."/>
            <person name="Johnson J."/>
            <person name="Jones C.D."/>
            <person name="Jordan W.C."/>
            <person name="Karpen G.H."/>
            <person name="Kataoka E."/>
            <person name="Keightley P.D."/>
            <person name="Kheradpour P."/>
            <person name="Kirkness E.F."/>
            <person name="Koerich L.B."/>
            <person name="Kristiansen K."/>
            <person name="Kudrna D."/>
            <person name="Kulathinal R.J."/>
            <person name="Kumar S."/>
            <person name="Kwok R."/>
            <person name="Lander E."/>
            <person name="Langley C.H."/>
            <person name="Lapoint R."/>
            <person name="Lazzaro B.P."/>
            <person name="Lee S.J."/>
            <person name="Levesque L."/>
            <person name="Li R."/>
            <person name="Lin C.F."/>
            <person name="Lin M.F."/>
            <person name="Lindblad-Toh K."/>
            <person name="Llopart A."/>
            <person name="Long M."/>
            <person name="Low L."/>
            <person name="Lozovsky E."/>
            <person name="Lu J."/>
            <person name="Luo M."/>
            <person name="Machado C.A."/>
            <person name="Makalowski W."/>
            <person name="Marzo M."/>
            <person name="Matsuda M."/>
            <person name="Matzkin L."/>
            <person name="McAllister B."/>
            <person name="McBride C.S."/>
            <person name="McKernan B."/>
            <person name="McKernan K."/>
            <person name="Mendez-Lago M."/>
            <person name="Minx P."/>
            <person name="Mollenhauer M.U."/>
            <person name="Montooth K."/>
            <person name="Mount S.M."/>
            <person name="Mu X."/>
            <person name="Myers E."/>
            <person name="Negre B."/>
            <person name="Newfeld S."/>
            <person name="Nielsen R."/>
            <person name="Noor M.A."/>
            <person name="O'Grady P."/>
            <person name="Pachter L."/>
            <person name="Papaceit M."/>
            <person name="Parisi M.J."/>
            <person name="Parisi M."/>
            <person name="Parts L."/>
            <person name="Pedersen J.S."/>
            <person name="Pesole G."/>
            <person name="Phillippy A.M."/>
            <person name="Ponting C.P."/>
            <person name="Pop M."/>
            <person name="Porcelli D."/>
            <person name="Powell J.R."/>
            <person name="Prohaska S."/>
            <person name="Pruitt K."/>
            <person name="Puig M."/>
            <person name="Quesneville H."/>
            <person name="Ram K.R."/>
            <person name="Rand D."/>
            <person name="Rasmussen M.D."/>
            <person name="Reed L.K."/>
            <person name="Reenan R."/>
            <person name="Reily A."/>
            <person name="Remington K.A."/>
            <person name="Rieger T.T."/>
            <person name="Ritchie M.G."/>
            <person name="Robin C."/>
            <person name="Rogers Y.H."/>
            <person name="Rohde C."/>
            <person name="Rozas J."/>
            <person name="Rubenfield M.J."/>
            <person name="Ruiz A."/>
            <person name="Russo S."/>
            <person name="Salzberg S.L."/>
            <person name="Sanchez-Gracia A."/>
            <person name="Saranga D.J."/>
            <person name="Sato H."/>
            <person name="Schaeffer S.W."/>
            <person name="Schatz M.C."/>
            <person name="Schlenke T."/>
            <person name="Schwartz R."/>
            <person name="Segarra C."/>
            <person name="Singh R.S."/>
            <person name="Sirot L."/>
            <person name="Sirota M."/>
            <person name="Sisneros N.B."/>
            <person name="Smith C.D."/>
            <person name="Smith T.F."/>
            <person name="Spieth J."/>
            <person name="Stage D.E."/>
            <person name="Stark A."/>
            <person name="Stephan W."/>
            <person name="Strausberg R.L."/>
            <person name="Strempel S."/>
            <person name="Sturgill D."/>
            <person name="Sutton G."/>
            <person name="Sutton G.G."/>
            <person name="Tao W."/>
            <person name="Teichmann S."/>
            <person name="Tobari Y.N."/>
            <person name="Tomimura Y."/>
            <person name="Tsolas J.M."/>
            <person name="Valente V.L."/>
            <person name="Venter E."/>
            <person name="Venter J.C."/>
            <person name="Vicario S."/>
            <person name="Vieira F.G."/>
            <person name="Vilella A.J."/>
            <person name="Villasante A."/>
            <person name="Walenz B."/>
            <person name="Wang J."/>
            <person name="Wasserman M."/>
            <person name="Watts T."/>
            <person name="Wilson D."/>
            <person name="Wilson R.K."/>
            <person name="Wing R.A."/>
            <person name="Wolfner M.F."/>
            <person name="Wong A."/>
            <person name="Wong G.K."/>
            <person name="Wu C.I."/>
            <person name="Wu G."/>
            <person name="Yamamoto D."/>
            <person name="Yang H.P."/>
            <person name="Yang S.P."/>
            <person name="Yorke J.A."/>
            <person name="Yoshida K."/>
            <person name="Zdobnov E."/>
            <person name="Zhang P."/>
            <person name="Zhang Y."/>
            <person name="Zimin A.V."/>
            <person name="Baldwin J."/>
            <person name="Abdouelleil A."/>
            <person name="Abdulkadir J."/>
            <person name="Abebe A."/>
            <person name="Abera B."/>
            <person name="Abreu J."/>
            <person name="Acer S.C."/>
            <person name="Aftuck L."/>
            <person name="Alexander A."/>
            <person name="An P."/>
            <person name="Anderson E."/>
            <person name="Anderson S."/>
            <person name="Arachi H."/>
            <person name="Azer M."/>
            <person name="Bachantsang P."/>
            <person name="Barry A."/>
            <person name="Bayul T."/>
            <person name="Berlin A."/>
            <person name="Bessette D."/>
            <person name="Bloom T."/>
            <person name="Blye J."/>
            <person name="Boguslavskiy L."/>
            <person name="Bonnet C."/>
            <person name="Boukhgalter B."/>
            <person name="Bourzgui I."/>
            <person name="Brown A."/>
            <person name="Cahill P."/>
            <person name="Channer S."/>
            <person name="Cheshatsang Y."/>
            <person name="Chuda L."/>
            <person name="Citroen M."/>
            <person name="Collymore A."/>
            <person name="Cooke P."/>
            <person name="Costello M."/>
            <person name="D'Aco K."/>
            <person name="Daza R."/>
            <person name="De Haan G."/>
            <person name="DeGray S."/>
            <person name="DeMaso C."/>
            <person name="Dhargay N."/>
            <person name="Dooley K."/>
            <person name="Dooley E."/>
            <person name="Doricent M."/>
            <person name="Dorje P."/>
            <person name="Dorjee K."/>
            <person name="Dupes A."/>
            <person name="Elong R."/>
            <person name="Falk J."/>
            <person name="Farina A."/>
            <person name="Faro S."/>
            <person name="Ferguson D."/>
            <person name="Fisher S."/>
            <person name="Foley C.D."/>
            <person name="Franke A."/>
            <person name="Friedrich D."/>
            <person name="Gadbois L."/>
            <person name="Gearin G."/>
            <person name="Gearin C.R."/>
            <person name="Giannoukos G."/>
            <person name="Goode T."/>
            <person name="Graham J."/>
            <person name="Grandbois E."/>
            <person name="Grewal S."/>
            <person name="Gyaltsen K."/>
            <person name="Hafez N."/>
            <person name="Hagos B."/>
            <person name="Hall J."/>
            <person name="Henson C."/>
            <person name="Hollinger A."/>
            <person name="Honan T."/>
            <person name="Huard M.D."/>
            <person name="Hughes L."/>
            <person name="Hurhula B."/>
            <person name="Husby M.E."/>
            <person name="Kamat A."/>
            <person name="Kanga B."/>
            <person name="Kashin S."/>
            <person name="Khazanovich D."/>
            <person name="Kisner P."/>
            <person name="Lance K."/>
            <person name="Lara M."/>
            <person name="Lee W."/>
            <person name="Lennon N."/>
            <person name="Letendre F."/>
            <person name="LeVine R."/>
            <person name="Lipovsky A."/>
            <person name="Liu X."/>
            <person name="Liu J."/>
            <person name="Liu S."/>
            <person name="Lokyitsang T."/>
            <person name="Lokyitsang Y."/>
            <person name="Lubonja R."/>
            <person name="Lui A."/>
            <person name="MacDonald P."/>
            <person name="Magnisalis V."/>
            <person name="Maru K."/>
            <person name="Matthews C."/>
            <person name="McCusker W."/>
            <person name="McDonough S."/>
            <person name="Mehta T."/>
            <person name="Meldrim J."/>
            <person name="Meneus L."/>
            <person name="Mihai O."/>
            <person name="Mihalev A."/>
            <person name="Mihova T."/>
            <person name="Mittelman R."/>
            <person name="Mlenga V."/>
            <person name="Montmayeur A."/>
            <person name="Mulrain L."/>
            <person name="Navidi A."/>
            <person name="Naylor J."/>
            <person name="Negash T."/>
            <person name="Nguyen T."/>
            <person name="Nguyen N."/>
            <person name="Nicol R."/>
            <person name="Norbu C."/>
            <person name="Norbu N."/>
            <person name="Novod N."/>
            <person name="O'Neill B."/>
            <person name="Osman S."/>
            <person name="Markiewicz E."/>
            <person name="Oyono O.L."/>
            <person name="Patti C."/>
            <person name="Phunkhang P."/>
            <person name="Pierre F."/>
            <person name="Priest M."/>
            <person name="Raghuraman S."/>
            <person name="Rege F."/>
            <person name="Reyes R."/>
            <person name="Rise C."/>
            <person name="Rogov P."/>
            <person name="Ross K."/>
            <person name="Ryan E."/>
            <person name="Settipalli S."/>
            <person name="Shea T."/>
            <person name="Sherpa N."/>
            <person name="Shi L."/>
            <person name="Shih D."/>
            <person name="Sparrow T."/>
            <person name="Spaulding J."/>
            <person name="Stalker J."/>
            <person name="Stange-Thomann N."/>
            <person name="Stavropoulos S."/>
            <person name="Stone C."/>
            <person name="Strader C."/>
            <person name="Tesfaye S."/>
            <person name="Thomson T."/>
            <person name="Thoulutsang Y."/>
            <person name="Thoulutsang D."/>
            <person name="Topham K."/>
            <person name="Topping I."/>
            <person name="Tsamla T."/>
            <person name="Vassiliev H."/>
            <person name="Vo A."/>
            <person name="Wangchuk T."/>
            <person name="Wangdi T."/>
            <person name="Weiand M."/>
            <person name="Wilkinson J."/>
            <person name="Wilson A."/>
            <person name="Yadav S."/>
            <person name="Young G."/>
            <person name="Yu Q."/>
            <person name="Zembek L."/>
            <person name="Zhong D."/>
            <person name="Zimmer A."/>
            <person name="Zwirko Z."/>
            <person name="Jaffe D.B."/>
            <person name="Alvarez P."/>
            <person name="Brockman W."/>
            <person name="Butler J."/>
            <person name="Chin C."/>
            <person name="Gnerre S."/>
            <person name="Grabherr M."/>
            <person name="Kleber M."/>
            <person name="Mauceli E."/>
            <person name="MacCallum I."/>
        </authorList>
    </citation>
    <scope>NUCLEOTIDE SEQUENCE [LARGE SCALE GENOMIC DNA]</scope>
    <source>
        <strain evidence="2">MSH-3 / Tucson 14011-0111.49</strain>
    </source>
</reference>
<name>B4HDF7_DROPE</name>
<accession>B4HDF7</accession>
<dbReference type="AlphaFoldDB" id="B4HDF7"/>
<dbReference type="Proteomes" id="UP000008744">
    <property type="component" value="Unassembled WGS sequence"/>
</dbReference>
<organism evidence="2">
    <name type="scientific">Drosophila persimilis</name>
    <name type="common">Fruit fly</name>
    <dbReference type="NCBI Taxonomy" id="7234"/>
    <lineage>
        <taxon>Eukaryota</taxon>
        <taxon>Metazoa</taxon>
        <taxon>Ecdysozoa</taxon>
        <taxon>Arthropoda</taxon>
        <taxon>Hexapoda</taxon>
        <taxon>Insecta</taxon>
        <taxon>Pterygota</taxon>
        <taxon>Neoptera</taxon>
        <taxon>Endopterygota</taxon>
        <taxon>Diptera</taxon>
        <taxon>Brachycera</taxon>
        <taxon>Muscomorpha</taxon>
        <taxon>Ephydroidea</taxon>
        <taxon>Drosophilidae</taxon>
        <taxon>Drosophila</taxon>
        <taxon>Sophophora</taxon>
    </lineage>
</organism>
<evidence type="ECO:0000313" key="2">
    <source>
        <dbReference type="Proteomes" id="UP000008744"/>
    </source>
</evidence>
<protein>
    <submittedName>
        <fullName evidence="1">GL25369</fullName>
    </submittedName>
</protein>
<keyword evidence="2" id="KW-1185">Reference proteome</keyword>
<dbReference type="EMBL" id="CH480224">
    <property type="protein sequence ID" value="EDW26930.1"/>
    <property type="molecule type" value="Genomic_DNA"/>
</dbReference>
<dbReference type="HOGENOM" id="CLU_1251818_0_0_1"/>
<evidence type="ECO:0000313" key="1">
    <source>
        <dbReference type="EMBL" id="EDW26930.1"/>
    </source>
</evidence>
<sequence length="221" mass="23457">MSLALMFASVESRNAEGNAITTNEIAKYTGVAYGWVHAPDTIHPKTVLWATGRLSSRADEPGLDHLRVDIRSQDERDCGRSMALFIGKPQVTETRPDGVAQLSDRRADAQTGLLILLRPSGLDDETRVCGGECGGFCHTPGTARHCDNPGRSAGVSAIFINEDSSEISSQGSGEGNGDRVVADDFSADTATVRVDPSITPALSVVRLAPDPWGHALDEDGI</sequence>
<gene>
    <name evidence="1" type="primary">Dper\GL25369</name>
    <name evidence="1" type="ORF">Dper_GL25369</name>
</gene>
<proteinExistence type="predicted"/>